<dbReference type="Pfam" id="PF02018">
    <property type="entry name" value="CBM_4_9"/>
    <property type="match status" value="1"/>
</dbReference>
<evidence type="ECO:0000313" key="5">
    <source>
        <dbReference type="Proteomes" id="UP000267081"/>
    </source>
</evidence>
<sequence>MTAPVFPFAPRDVTVEMYALGGWQDIFSDVQVADGAVITITRGRPNASGDAPAQSCTLRLNNRTGKYSPKNPMSPLYGPTGLGRNTPVRIAVRTAKDSFTGRTVSNGWTSADVGGLWDMGWTGAGSGVGDFAVSGGAGKHTVLTAASYRYTNLTSQLYHDVDVAVTVSLPFSAATGGNVEPANLMIGGLSGTDYFRALLKVTPAGTVTLAIIHFDGTVVVADTTVTGLTFTGQALRVRFARDAQNLRAKVWPAAAAEPYAWTVDGRTDRLFRRAPGWVGIRSGLASGNTNAPAVFSYTNFEVRVPRYAGEISKWPPSWDVSGNNVWTTPTTSGIRRRLGQGQTPLRGTYLRGNQTISPSNLAYYPVEEGTDATQIASGLGGAPMLISGPGKTQFAADSSFPGSLPIAKPNNTRWVGAPIIGAAATGQIQSTFLLSVPSTGETDQATFLQIQTTGTCAFVDVFYQTGGNILLRFYDQTRTAISTSAPIVPTLGLLGVPLMLSVELTQVGGNVSWVLGLLYPGDSGGGFATTPVTIVGYTIGAPVRVSASPYTQVSASAMGHITARNNIASIFALRSQLNAYSGETTSARVARLAAENSVPFQESRNVGVGSAALGRQGVANLTDLIDDAVKADLGSLYESRSVLGLWLRTRSSLYNQPAVLALDYSADGHVPPPFLPVEDDAATRNDMTVTRTNGSSSRVTQTTGPLAVTAPTDGAGAGRYDDALTLNLAADSQTADTAGWLVHVGTNDEARYASLTVNLAALAQYDQARALAALAVNLDDRITVANPKLEISPDTLSLLARGYTEKIGQFEHTITFNCAPESSFETLQLDTAGSKWDAGDSQLAAAATSTAPTLVVASPSGQQWTTNPAAMPISLRVGGEMVSATAVANEMLSNTGFEAGLSPWGNSGTSSFTQSGTQKHSGSFAARLVPTGAAATVSMGSEQIPVVAGMPVTVSGWAWFTNAVAGNFALAVNWLTAAGSFISTSLVAGSASAATWTPFTSTYTAPAGAALAQLIPLLSGTPAAGQVFYVDDLSFQGPQTFTVTRSVNRVVKAQTAGTAIGLARPATLAL</sequence>
<keyword evidence="5" id="KW-1185">Reference proteome</keyword>
<dbReference type="InterPro" id="IPR008979">
    <property type="entry name" value="Galactose-bd-like_sf"/>
</dbReference>
<keyword evidence="1" id="KW-0378">Hydrolase</keyword>
<feature type="region of interest" description="Disordered" evidence="2">
    <location>
        <begin position="689"/>
        <end position="712"/>
    </location>
</feature>
<dbReference type="SUPFAM" id="SSF49785">
    <property type="entry name" value="Galactose-binding domain-like"/>
    <property type="match status" value="1"/>
</dbReference>
<dbReference type="RefSeq" id="WP_125305601.1">
    <property type="nucleotide sequence ID" value="NZ_RSEC01000006.1"/>
</dbReference>
<feature type="region of interest" description="Disordered" evidence="2">
    <location>
        <begin position="61"/>
        <end position="80"/>
    </location>
</feature>
<accession>A0A3R9EB55</accession>
<dbReference type="Gene3D" id="2.60.120.260">
    <property type="entry name" value="Galactose-binding domain-like"/>
    <property type="match status" value="1"/>
</dbReference>
<dbReference type="GO" id="GO:0016798">
    <property type="term" value="F:hydrolase activity, acting on glycosyl bonds"/>
    <property type="evidence" value="ECO:0007669"/>
    <property type="project" value="InterPro"/>
</dbReference>
<protein>
    <recommendedName>
        <fullName evidence="3">CBM-cenC domain-containing protein</fullName>
    </recommendedName>
</protein>
<dbReference type="AlphaFoldDB" id="A0A3R9EB55"/>
<feature type="domain" description="CBM-cenC" evidence="3">
    <location>
        <begin position="889"/>
        <end position="1008"/>
    </location>
</feature>
<organism evidence="4 5">
    <name type="scientific">Amycolatopsis eburnea</name>
    <dbReference type="NCBI Taxonomy" id="2267691"/>
    <lineage>
        <taxon>Bacteria</taxon>
        <taxon>Bacillati</taxon>
        <taxon>Actinomycetota</taxon>
        <taxon>Actinomycetes</taxon>
        <taxon>Pseudonocardiales</taxon>
        <taxon>Pseudonocardiaceae</taxon>
        <taxon>Amycolatopsis</taxon>
    </lineage>
</organism>
<evidence type="ECO:0000313" key="4">
    <source>
        <dbReference type="EMBL" id="RSD26344.1"/>
    </source>
</evidence>
<feature type="compositionally biased region" description="Polar residues" evidence="2">
    <location>
        <begin position="689"/>
        <end position="704"/>
    </location>
</feature>
<dbReference type="InterPro" id="IPR003305">
    <property type="entry name" value="CenC_carb-bd"/>
</dbReference>
<evidence type="ECO:0000256" key="1">
    <source>
        <dbReference type="ARBA" id="ARBA00022801"/>
    </source>
</evidence>
<comment type="caution">
    <text evidence="4">The sequence shown here is derived from an EMBL/GenBank/DDBJ whole genome shotgun (WGS) entry which is preliminary data.</text>
</comment>
<gene>
    <name evidence="4" type="ORF">EIY87_00325</name>
</gene>
<proteinExistence type="predicted"/>
<dbReference type="Proteomes" id="UP000267081">
    <property type="component" value="Unassembled WGS sequence"/>
</dbReference>
<evidence type="ECO:0000256" key="2">
    <source>
        <dbReference type="SAM" id="MobiDB-lite"/>
    </source>
</evidence>
<dbReference type="EMBL" id="RSEC01000006">
    <property type="protein sequence ID" value="RSD26344.1"/>
    <property type="molecule type" value="Genomic_DNA"/>
</dbReference>
<name>A0A3R9EB55_9PSEU</name>
<reference evidence="4 5" key="1">
    <citation type="submission" date="2018-12" db="EMBL/GenBank/DDBJ databases">
        <title>Amycolatopsis eburnea sp. nov. actinomycete associate with arbuscular mycorrhiza fungal spore.</title>
        <authorList>
            <person name="Lumyong S."/>
            <person name="Chaiya L."/>
        </authorList>
    </citation>
    <scope>NUCLEOTIDE SEQUENCE [LARGE SCALE GENOMIC DNA]</scope>
    <source>
        <strain evidence="4 5">GLM-1</strain>
    </source>
</reference>
<evidence type="ECO:0000259" key="3">
    <source>
        <dbReference type="Pfam" id="PF02018"/>
    </source>
</evidence>
<dbReference type="OrthoDB" id="3304698at2"/>